<protein>
    <recommendedName>
        <fullName evidence="2">Regulatory protein zeste</fullName>
    </recommendedName>
</protein>
<evidence type="ECO:0000256" key="4">
    <source>
        <dbReference type="ARBA" id="ARBA00023163"/>
    </source>
</evidence>
<accession>A0AAV0WJA6</accession>
<comment type="caution">
    <text evidence="7">The sequence shown here is derived from an EMBL/GenBank/DDBJ whole genome shotgun (WGS) entry which is preliminary data.</text>
</comment>
<dbReference type="EMBL" id="CARXXK010000002">
    <property type="protein sequence ID" value="CAI6355853.1"/>
    <property type="molecule type" value="Genomic_DNA"/>
</dbReference>
<evidence type="ECO:0000313" key="7">
    <source>
        <dbReference type="EMBL" id="CAI6355853.1"/>
    </source>
</evidence>
<organism evidence="7 8">
    <name type="scientific">Macrosiphum euphorbiae</name>
    <name type="common">potato aphid</name>
    <dbReference type="NCBI Taxonomy" id="13131"/>
    <lineage>
        <taxon>Eukaryota</taxon>
        <taxon>Metazoa</taxon>
        <taxon>Ecdysozoa</taxon>
        <taxon>Arthropoda</taxon>
        <taxon>Hexapoda</taxon>
        <taxon>Insecta</taxon>
        <taxon>Pterygota</taxon>
        <taxon>Neoptera</taxon>
        <taxon>Paraneoptera</taxon>
        <taxon>Hemiptera</taxon>
        <taxon>Sternorrhyncha</taxon>
        <taxon>Aphidomorpha</taxon>
        <taxon>Aphidoidea</taxon>
        <taxon>Aphididae</taxon>
        <taxon>Macrosiphini</taxon>
        <taxon>Macrosiphum</taxon>
    </lineage>
</organism>
<proteinExistence type="predicted"/>
<name>A0AAV0WJA6_9HEMI</name>
<comment type="function">
    <text evidence="5">Involved in transvection phenomena (= synapsis-dependent gene expression), where the synaptic pairing of chromosomes carrying genes with which zeste interacts influences the expression of these genes. Zeste binds to DNA and stimulates transcription from a nearby promoter.</text>
</comment>
<reference evidence="7 8" key="1">
    <citation type="submission" date="2023-01" db="EMBL/GenBank/DDBJ databases">
        <authorList>
            <person name="Whitehead M."/>
        </authorList>
    </citation>
    <scope>NUCLEOTIDE SEQUENCE [LARGE SCALE GENOMIC DNA]</scope>
</reference>
<keyword evidence="3" id="KW-0805">Transcription regulation</keyword>
<dbReference type="InterPro" id="IPR028002">
    <property type="entry name" value="Myb_DNA-bind_5"/>
</dbReference>
<evidence type="ECO:0000313" key="8">
    <source>
        <dbReference type="Proteomes" id="UP001160148"/>
    </source>
</evidence>
<dbReference type="Proteomes" id="UP001160148">
    <property type="component" value="Unassembled WGS sequence"/>
</dbReference>
<keyword evidence="4" id="KW-0804">Transcription</keyword>
<gene>
    <name evidence="7" type="ORF">MEUPH1_LOCUS11662</name>
</gene>
<evidence type="ECO:0000256" key="2">
    <source>
        <dbReference type="ARBA" id="ARBA00016807"/>
    </source>
</evidence>
<sequence length="68" mass="7710">MSKSRPTQSQMKSLVDLMVKDPLLCAGKFIPIYTQKTAKQKWQIIADQLNALPGAEKSGDKWKKVYDL</sequence>
<evidence type="ECO:0000259" key="6">
    <source>
        <dbReference type="Pfam" id="PF13873"/>
    </source>
</evidence>
<evidence type="ECO:0000256" key="1">
    <source>
        <dbReference type="ARBA" id="ARBA00011764"/>
    </source>
</evidence>
<comment type="subunit">
    <text evidence="1">Self-associates forming complexes of several hundred monomers.</text>
</comment>
<dbReference type="AlphaFoldDB" id="A0AAV0WJA6"/>
<evidence type="ECO:0000256" key="5">
    <source>
        <dbReference type="ARBA" id="ARBA00025466"/>
    </source>
</evidence>
<dbReference type="Pfam" id="PF13873">
    <property type="entry name" value="Myb_DNA-bind_5"/>
    <property type="match status" value="1"/>
</dbReference>
<evidence type="ECO:0000256" key="3">
    <source>
        <dbReference type="ARBA" id="ARBA00023015"/>
    </source>
</evidence>
<feature type="domain" description="Myb/SANT-like DNA-binding" evidence="6">
    <location>
        <begin position="3"/>
        <end position="66"/>
    </location>
</feature>
<keyword evidence="8" id="KW-1185">Reference proteome</keyword>